<evidence type="ECO:0000256" key="3">
    <source>
        <dbReference type="ARBA" id="ARBA00022884"/>
    </source>
</evidence>
<dbReference type="GO" id="GO:0022627">
    <property type="term" value="C:cytosolic small ribosomal subunit"/>
    <property type="evidence" value="ECO:0007669"/>
    <property type="project" value="TreeGrafter"/>
</dbReference>
<dbReference type="GO" id="GO:0003735">
    <property type="term" value="F:structural constituent of ribosome"/>
    <property type="evidence" value="ECO:0007669"/>
    <property type="project" value="InterPro"/>
</dbReference>
<dbReference type="InterPro" id="IPR005704">
    <property type="entry name" value="Ribosomal_uS3_bac-typ"/>
</dbReference>
<comment type="similarity">
    <text evidence="1 8 9">Belongs to the universal ribosomal protein uS3 family.</text>
</comment>
<dbReference type="GO" id="GO:0019843">
    <property type="term" value="F:rRNA binding"/>
    <property type="evidence" value="ECO:0007669"/>
    <property type="project" value="UniProtKB-UniRule"/>
</dbReference>
<dbReference type="Pfam" id="PF00189">
    <property type="entry name" value="Ribosomal_S3_C"/>
    <property type="match status" value="1"/>
</dbReference>
<feature type="domain" description="KH type-2" evidence="10">
    <location>
        <begin position="39"/>
        <end position="118"/>
    </location>
</feature>
<dbReference type="SMART" id="SM00322">
    <property type="entry name" value="KH"/>
    <property type="match status" value="1"/>
</dbReference>
<dbReference type="InterPro" id="IPR009019">
    <property type="entry name" value="KH_sf_prok-type"/>
</dbReference>
<evidence type="ECO:0000256" key="5">
    <source>
        <dbReference type="ARBA" id="ARBA00023274"/>
    </source>
</evidence>
<dbReference type="CDD" id="cd02412">
    <property type="entry name" value="KH-II_30S_S3"/>
    <property type="match status" value="1"/>
</dbReference>
<evidence type="ECO:0000256" key="1">
    <source>
        <dbReference type="ARBA" id="ARBA00010761"/>
    </source>
</evidence>
<dbReference type="Gene3D" id="3.30.300.20">
    <property type="match status" value="1"/>
</dbReference>
<dbReference type="InterPro" id="IPR004087">
    <property type="entry name" value="KH_dom"/>
</dbReference>
<evidence type="ECO:0000259" key="10">
    <source>
        <dbReference type="PROSITE" id="PS50823"/>
    </source>
</evidence>
<dbReference type="SUPFAM" id="SSF54814">
    <property type="entry name" value="Prokaryotic type KH domain (KH-domain type II)"/>
    <property type="match status" value="1"/>
</dbReference>
<keyword evidence="5 8" id="KW-0687">Ribonucleoprotein</keyword>
<dbReference type="GO" id="GO:0006412">
    <property type="term" value="P:translation"/>
    <property type="evidence" value="ECO:0007669"/>
    <property type="project" value="UniProtKB-UniRule"/>
</dbReference>
<reference evidence="12" key="1">
    <citation type="submission" date="2017-09" db="EMBL/GenBank/DDBJ databases">
        <title>Depth-based differentiation of microbial function through sediment-hosted aquifers and enrichment of novel symbionts in the deep terrestrial subsurface.</title>
        <authorList>
            <person name="Probst A.J."/>
            <person name="Ladd B."/>
            <person name="Jarett J.K."/>
            <person name="Geller-Mcgrath D.E."/>
            <person name="Sieber C.M.K."/>
            <person name="Emerson J.B."/>
            <person name="Anantharaman K."/>
            <person name="Thomas B.C."/>
            <person name="Malmstrom R."/>
            <person name="Stieglmeier M."/>
            <person name="Klingl A."/>
            <person name="Woyke T."/>
            <person name="Ryan C.M."/>
            <person name="Banfield J.F."/>
        </authorList>
    </citation>
    <scope>NUCLEOTIDE SEQUENCE [LARGE SCALE GENOMIC DNA]</scope>
</reference>
<dbReference type="NCBIfam" id="TIGR01009">
    <property type="entry name" value="rpsC_bact"/>
    <property type="match status" value="1"/>
</dbReference>
<evidence type="ECO:0000313" key="12">
    <source>
        <dbReference type="Proteomes" id="UP000228949"/>
    </source>
</evidence>
<comment type="subunit">
    <text evidence="8">Part of the 30S ribosomal subunit. Forms a tight complex with proteins S10 and S14.</text>
</comment>
<organism evidence="11 12">
    <name type="scientific">Candidatus Wolfebacteria bacterium CG03_land_8_20_14_0_80_40_12</name>
    <dbReference type="NCBI Taxonomy" id="1975069"/>
    <lineage>
        <taxon>Bacteria</taxon>
        <taxon>Candidatus Wolfeibacteriota</taxon>
    </lineage>
</organism>
<dbReference type="InterPro" id="IPR057258">
    <property type="entry name" value="Ribosomal_uS3"/>
</dbReference>
<dbReference type="Pfam" id="PF07650">
    <property type="entry name" value="KH_2"/>
    <property type="match status" value="1"/>
</dbReference>
<dbReference type="Gene3D" id="3.30.1140.32">
    <property type="entry name" value="Ribosomal protein S3, C-terminal domain"/>
    <property type="match status" value="1"/>
</dbReference>
<dbReference type="InterPro" id="IPR001351">
    <property type="entry name" value="Ribosomal_uS3_C"/>
</dbReference>
<comment type="caution">
    <text evidence="11">The sequence shown here is derived from an EMBL/GenBank/DDBJ whole genome shotgun (WGS) entry which is preliminary data.</text>
</comment>
<dbReference type="SUPFAM" id="SSF54821">
    <property type="entry name" value="Ribosomal protein S3 C-terminal domain"/>
    <property type="match status" value="1"/>
</dbReference>
<comment type="function">
    <text evidence="6 8">Binds the lower part of the 30S subunit head. Binds mRNA in the 70S ribosome, positioning it for translation.</text>
</comment>
<dbReference type="EMBL" id="PEVJ01000010">
    <property type="protein sequence ID" value="PIU98638.1"/>
    <property type="molecule type" value="Genomic_DNA"/>
</dbReference>
<evidence type="ECO:0000313" key="11">
    <source>
        <dbReference type="EMBL" id="PIU98638.1"/>
    </source>
</evidence>
<keyword evidence="4 8" id="KW-0689">Ribosomal protein</keyword>
<dbReference type="InterPro" id="IPR018280">
    <property type="entry name" value="Ribosomal_uS3_CS"/>
</dbReference>
<dbReference type="InterPro" id="IPR015946">
    <property type="entry name" value="KH_dom-like_a/b"/>
</dbReference>
<dbReference type="Proteomes" id="UP000228949">
    <property type="component" value="Unassembled WGS sequence"/>
</dbReference>
<dbReference type="PANTHER" id="PTHR11760:SF19">
    <property type="entry name" value="SMALL RIBOSOMAL SUBUNIT PROTEIN US3C"/>
    <property type="match status" value="1"/>
</dbReference>
<dbReference type="PANTHER" id="PTHR11760">
    <property type="entry name" value="30S/40S RIBOSOMAL PROTEIN S3"/>
    <property type="match status" value="1"/>
</dbReference>
<dbReference type="HAMAP" id="MF_01309_B">
    <property type="entry name" value="Ribosomal_uS3_B"/>
    <property type="match status" value="1"/>
</dbReference>
<keyword evidence="3 8" id="KW-0694">RNA-binding</keyword>
<evidence type="ECO:0000256" key="6">
    <source>
        <dbReference type="ARBA" id="ARBA00024998"/>
    </source>
</evidence>
<evidence type="ECO:0000256" key="2">
    <source>
        <dbReference type="ARBA" id="ARBA00022730"/>
    </source>
</evidence>
<dbReference type="InterPro" id="IPR036419">
    <property type="entry name" value="Ribosomal_S3_C_sf"/>
</dbReference>
<sequence length="225" mass="25537">MGQKIKPNSLRIGITKGWLANWLPKKFNFKNLLEEDVLIRETIKEKIANAGIDRILIEKTGNNCRILIRAARPGLIIGRGGKGIEELTKLLDNRLRKLRKEKGISGAISLSLNIEEIKRSEVSANVVAQNIAWDLEKRLPFRRIIKRYLEQVLQNREVQGAKILVKGRLNGAEIARDEHLEKGKLPLQTLRANIDYGEATAFTTFGTVGVKTWIYKGEIFDTEQK</sequence>
<evidence type="ECO:0000256" key="4">
    <source>
        <dbReference type="ARBA" id="ARBA00022980"/>
    </source>
</evidence>
<accession>A0A2M7B690</accession>
<dbReference type="PROSITE" id="PS50823">
    <property type="entry name" value="KH_TYPE_2"/>
    <property type="match status" value="1"/>
</dbReference>
<dbReference type="InterPro" id="IPR004044">
    <property type="entry name" value="KH_dom_type_2"/>
</dbReference>
<dbReference type="GO" id="GO:0003729">
    <property type="term" value="F:mRNA binding"/>
    <property type="evidence" value="ECO:0007669"/>
    <property type="project" value="UniProtKB-UniRule"/>
</dbReference>
<evidence type="ECO:0000256" key="7">
    <source>
        <dbReference type="ARBA" id="ARBA00035257"/>
    </source>
</evidence>
<name>A0A2M7B690_9BACT</name>
<keyword evidence="2 8" id="KW-0699">rRNA-binding</keyword>
<evidence type="ECO:0000256" key="8">
    <source>
        <dbReference type="HAMAP-Rule" id="MF_01309"/>
    </source>
</evidence>
<dbReference type="AlphaFoldDB" id="A0A2M7B690"/>
<protein>
    <recommendedName>
        <fullName evidence="7 8">Small ribosomal subunit protein uS3</fullName>
    </recommendedName>
</protein>
<evidence type="ECO:0000256" key="9">
    <source>
        <dbReference type="RuleBase" id="RU003624"/>
    </source>
</evidence>
<dbReference type="PROSITE" id="PS00548">
    <property type="entry name" value="RIBOSOMAL_S3"/>
    <property type="match status" value="1"/>
</dbReference>
<gene>
    <name evidence="8" type="primary">rpsC</name>
    <name evidence="11" type="ORF">COS61_00390</name>
</gene>
<dbReference type="FunFam" id="3.30.300.20:FF:000001">
    <property type="entry name" value="30S ribosomal protein S3"/>
    <property type="match status" value="1"/>
</dbReference>
<proteinExistence type="inferred from homology"/>